<name>A0A936YZK9_9BURK</name>
<organism evidence="2 3">
    <name type="scientific">Ramlibacter monticola</name>
    <dbReference type="NCBI Taxonomy" id="1926872"/>
    <lineage>
        <taxon>Bacteria</taxon>
        <taxon>Pseudomonadati</taxon>
        <taxon>Pseudomonadota</taxon>
        <taxon>Betaproteobacteria</taxon>
        <taxon>Burkholderiales</taxon>
        <taxon>Comamonadaceae</taxon>
        <taxon>Ramlibacter</taxon>
    </lineage>
</organism>
<sequence length="112" mass="12185">MACRLVNLHEQPLRIDLRGGGVLVLPPGARSPALREELLYDNHHLAEWEQAGWLKRLEARMSEVRAEAAAPEKAAAPPKTAARKTAPAASPRTTPARKAASKPTPSRRGGRR</sequence>
<dbReference type="RefSeq" id="WP_201674964.1">
    <property type="nucleotide sequence ID" value="NZ_JAEQNE010000003.1"/>
</dbReference>
<accession>A0A936YZK9</accession>
<comment type="caution">
    <text evidence="2">The sequence shown here is derived from an EMBL/GenBank/DDBJ whole genome shotgun (WGS) entry which is preliminary data.</text>
</comment>
<feature type="region of interest" description="Disordered" evidence="1">
    <location>
        <begin position="63"/>
        <end position="112"/>
    </location>
</feature>
<evidence type="ECO:0000313" key="3">
    <source>
        <dbReference type="Proteomes" id="UP000599109"/>
    </source>
</evidence>
<dbReference type="AlphaFoldDB" id="A0A936YZK9"/>
<evidence type="ECO:0000313" key="2">
    <source>
        <dbReference type="EMBL" id="MBL0392333.1"/>
    </source>
</evidence>
<proteinExistence type="predicted"/>
<gene>
    <name evidence="2" type="ORF">JJ685_14435</name>
</gene>
<keyword evidence="3" id="KW-1185">Reference proteome</keyword>
<dbReference type="Proteomes" id="UP000599109">
    <property type="component" value="Unassembled WGS sequence"/>
</dbReference>
<protein>
    <submittedName>
        <fullName evidence="2">Uncharacterized protein</fullName>
    </submittedName>
</protein>
<evidence type="ECO:0000256" key="1">
    <source>
        <dbReference type="SAM" id="MobiDB-lite"/>
    </source>
</evidence>
<reference evidence="2 3" key="1">
    <citation type="journal article" date="2017" name="Int. J. Syst. Evol. Microbiol.">
        <title>Ramlibacter monticola sp. nov., isolated from forest soil.</title>
        <authorList>
            <person name="Chaudhary D.K."/>
            <person name="Kim J."/>
        </authorList>
    </citation>
    <scope>NUCLEOTIDE SEQUENCE [LARGE SCALE GENOMIC DNA]</scope>
    <source>
        <strain evidence="2 3">KACC 19175</strain>
    </source>
</reference>
<dbReference type="EMBL" id="JAEQNE010000003">
    <property type="protein sequence ID" value="MBL0392333.1"/>
    <property type="molecule type" value="Genomic_DNA"/>
</dbReference>
<feature type="compositionally biased region" description="Low complexity" evidence="1">
    <location>
        <begin position="67"/>
        <end position="98"/>
    </location>
</feature>